<comment type="catalytic activity">
    <reaction evidence="7">
        <text>RNA(n) + a ribonucleoside 5'-triphosphate = RNA(n+1) + diphosphate</text>
        <dbReference type="Rhea" id="RHEA:21248"/>
        <dbReference type="Rhea" id="RHEA-COMP:14527"/>
        <dbReference type="Rhea" id="RHEA-COMP:17342"/>
        <dbReference type="ChEBI" id="CHEBI:33019"/>
        <dbReference type="ChEBI" id="CHEBI:61557"/>
        <dbReference type="ChEBI" id="CHEBI:140395"/>
        <dbReference type="EC" id="2.7.7.6"/>
    </reaction>
</comment>
<dbReference type="InterPro" id="IPR037033">
    <property type="entry name" value="DNA-dir_RNAP_su2_hyb_sf"/>
</dbReference>
<accession>A0AB39JBY2</accession>
<dbReference type="GO" id="GO:0032549">
    <property type="term" value="F:ribonucleoside binding"/>
    <property type="evidence" value="ECO:0007669"/>
    <property type="project" value="InterPro"/>
</dbReference>
<protein>
    <recommendedName>
        <fullName evidence="2">DNA-directed RNA polymerase</fullName>
        <ecNumber evidence="2">2.7.7.6</ecNumber>
    </recommendedName>
</protein>
<dbReference type="PANTHER" id="PTHR20856">
    <property type="entry name" value="DNA-DIRECTED RNA POLYMERASE I SUBUNIT 2"/>
    <property type="match status" value="1"/>
</dbReference>
<evidence type="ECO:0000256" key="1">
    <source>
        <dbReference type="ARBA" id="ARBA00006835"/>
    </source>
</evidence>
<dbReference type="GO" id="GO:0003899">
    <property type="term" value="F:DNA-directed RNA polymerase activity"/>
    <property type="evidence" value="ECO:0007669"/>
    <property type="project" value="UniProtKB-EC"/>
</dbReference>
<feature type="domain" description="RNA polymerase Rpb2" evidence="10">
    <location>
        <begin position="310"/>
        <end position="421"/>
    </location>
</feature>
<dbReference type="EC" id="2.7.7.6" evidence="2"/>
<dbReference type="SUPFAM" id="SSF64484">
    <property type="entry name" value="beta and beta-prime subunits of DNA dependent RNA-polymerase"/>
    <property type="match status" value="1"/>
</dbReference>
<dbReference type="InterPro" id="IPR007641">
    <property type="entry name" value="RNA_pol_Rpb2_7"/>
</dbReference>
<evidence type="ECO:0000256" key="7">
    <source>
        <dbReference type="ARBA" id="ARBA00048552"/>
    </source>
</evidence>
<dbReference type="EMBL" id="PP542043">
    <property type="protein sequence ID" value="XDO02190.1"/>
    <property type="molecule type" value="Genomic_DNA"/>
</dbReference>
<evidence type="ECO:0000256" key="4">
    <source>
        <dbReference type="ARBA" id="ARBA00022679"/>
    </source>
</evidence>
<dbReference type="InterPro" id="IPR014724">
    <property type="entry name" value="RNA_pol_RPB2_OB-fold"/>
</dbReference>
<sequence length="713" mass="80977">MKKHPYGSNVIVAIMCYNGYNVEDAILFNEGSVKRGLFHTTYYSMYEAYEESSSIGDKEINNVFTNINEQDNIKVKPGYDYSHLNEYGVIDENVEMNDKNVVIGMMSYNENDTTLKDDTSVVPKKGQLGVVDKTYITQDVEGKRIAKVRIREQRIPSIGDKFCSRCGQKGTVGYIIPEENMPFTKNGIRPDIIINPHAIPSRMTIGQLIECIKAKLGLDLGVFMDSTPFTTDFSKIAQIENSLMEKGIHKSGNEYLYNGMTGEMIEHSIFIGPTYYMRLKHMVKDKINYRSKGPRNVLTRQTNHGRANDGGLRIGEMERDGIIGHGCSYFLKESLMTRGDKYKMAICNNSGTIAIYDKPKNQFFSPIIDGPIKYNLEDKEDLNGVKMSRFGKNFSIVEIPYSFKLLLQELSAMNIQMRLITNENVNEIELGNNINSTTQTDIEQEQEEEIMNVDIKTKDEEISTNTTSINAGDEYKDREKMNANMDLWEVIEETDEEVGKLKLFVSYLIDEQGNATETIFSDDIKEEYPTFYPKGWSTELVNKHNLPVYMLKESLKLNQINNNWKIVTDIFIDRMNKGIKIDKPIDVRSKDAQEIQSPPPTNLKLEQVTNINPEKSISIQVPQIESLYDAGDVDRSKSPTFQEFLNAQKESPVVNRDQQSSPLPSFGYNIENASPGPDLNIQEQTQSQTQSQSSNENTGEDGEDGVKKIIKLN</sequence>
<dbReference type="Pfam" id="PF00562">
    <property type="entry name" value="RNA_pol_Rpb2_6"/>
    <property type="match status" value="1"/>
</dbReference>
<evidence type="ECO:0000256" key="3">
    <source>
        <dbReference type="ARBA" id="ARBA00022478"/>
    </source>
</evidence>
<dbReference type="Gene3D" id="2.40.50.150">
    <property type="match status" value="1"/>
</dbReference>
<dbReference type="GO" id="GO:0006351">
    <property type="term" value="P:DNA-templated transcription"/>
    <property type="evidence" value="ECO:0007669"/>
    <property type="project" value="InterPro"/>
</dbReference>
<name>A0AB39JBY2_9VIRU</name>
<keyword evidence="4" id="KW-0808">Transferase</keyword>
<evidence type="ECO:0000256" key="5">
    <source>
        <dbReference type="ARBA" id="ARBA00022695"/>
    </source>
</evidence>
<organism evidence="11">
    <name type="scientific">Florenciella sp. virus SA2</name>
    <dbReference type="NCBI Taxonomy" id="3240092"/>
    <lineage>
        <taxon>Viruses</taxon>
    </lineage>
</organism>
<keyword evidence="5" id="KW-0548">Nucleotidyltransferase</keyword>
<evidence type="ECO:0000259" key="9">
    <source>
        <dbReference type="Pfam" id="PF00562"/>
    </source>
</evidence>
<reference evidence="11" key="1">
    <citation type="submission" date="2024-03" db="EMBL/GenBank/DDBJ databases">
        <title>Eukaryotic viruses encode the ribosomal protein eL40.</title>
        <authorList>
            <person name="Thomy J."/>
            <person name="Schvarcz C.R."/>
            <person name="McBeain K.A."/>
            <person name="Edwards K.F."/>
            <person name="Steward G.F."/>
        </authorList>
    </citation>
    <scope>NUCLEOTIDE SEQUENCE</scope>
    <source>
        <strain evidence="11">FloV-SA2</strain>
    </source>
</reference>
<feature type="compositionally biased region" description="Low complexity" evidence="8">
    <location>
        <begin position="682"/>
        <end position="697"/>
    </location>
</feature>
<evidence type="ECO:0000256" key="2">
    <source>
        <dbReference type="ARBA" id="ARBA00012418"/>
    </source>
</evidence>
<comment type="similarity">
    <text evidence="1">Belongs to the RNA polymerase beta chain family.</text>
</comment>
<feature type="domain" description="DNA-directed RNA polymerase subunit 2 hybrid-binding" evidence="9">
    <location>
        <begin position="2"/>
        <end position="307"/>
    </location>
</feature>
<evidence type="ECO:0000256" key="8">
    <source>
        <dbReference type="SAM" id="MobiDB-lite"/>
    </source>
</evidence>
<dbReference type="Gene3D" id="3.90.1800.10">
    <property type="entry name" value="RNA polymerase alpha subunit dimerisation domain"/>
    <property type="match status" value="1"/>
</dbReference>
<keyword evidence="6" id="KW-0804">Transcription</keyword>
<evidence type="ECO:0000259" key="10">
    <source>
        <dbReference type="Pfam" id="PF04560"/>
    </source>
</evidence>
<dbReference type="GO" id="GO:0003677">
    <property type="term" value="F:DNA binding"/>
    <property type="evidence" value="ECO:0007669"/>
    <property type="project" value="InterPro"/>
</dbReference>
<gene>
    <name evidence="11" type="ORF">FloV-SA2_00372</name>
</gene>
<feature type="region of interest" description="Disordered" evidence="8">
    <location>
        <begin position="645"/>
        <end position="713"/>
    </location>
</feature>
<evidence type="ECO:0000313" key="11">
    <source>
        <dbReference type="EMBL" id="XDO02190.1"/>
    </source>
</evidence>
<dbReference type="Gene3D" id="2.40.270.10">
    <property type="entry name" value="DNA-directed RNA polymerase, subunit 2, domain 6"/>
    <property type="match status" value="1"/>
</dbReference>
<evidence type="ECO:0000256" key="6">
    <source>
        <dbReference type="ARBA" id="ARBA00023163"/>
    </source>
</evidence>
<dbReference type="InterPro" id="IPR007120">
    <property type="entry name" value="DNA-dir_RNAP_su2_dom"/>
</dbReference>
<keyword evidence="3 11" id="KW-0240">DNA-directed RNA polymerase</keyword>
<dbReference type="InterPro" id="IPR015712">
    <property type="entry name" value="DNA-dir_RNA_pol_su2"/>
</dbReference>
<dbReference type="Pfam" id="PF04560">
    <property type="entry name" value="RNA_pol_Rpb2_7"/>
    <property type="match status" value="1"/>
</dbReference>
<dbReference type="GO" id="GO:0000428">
    <property type="term" value="C:DNA-directed RNA polymerase complex"/>
    <property type="evidence" value="ECO:0007669"/>
    <property type="project" value="UniProtKB-KW"/>
</dbReference>
<proteinExistence type="inferred from homology"/>